<dbReference type="EMBL" id="QXED01000003">
    <property type="protein sequence ID" value="RIV23326.1"/>
    <property type="molecule type" value="Genomic_DNA"/>
</dbReference>
<keyword evidence="1" id="KW-1133">Transmembrane helix</keyword>
<dbReference type="OrthoDB" id="5984490at2"/>
<proteinExistence type="predicted"/>
<feature type="transmembrane region" description="Helical" evidence="1">
    <location>
        <begin position="66"/>
        <end position="82"/>
    </location>
</feature>
<name>A0A418MAF2_9BACT</name>
<protein>
    <recommendedName>
        <fullName evidence="4">DUF2306 domain-containing protein</fullName>
    </recommendedName>
</protein>
<evidence type="ECO:0000313" key="3">
    <source>
        <dbReference type="Proteomes" id="UP000283523"/>
    </source>
</evidence>
<accession>A0A418MAF2</accession>
<keyword evidence="1" id="KW-0472">Membrane</keyword>
<dbReference type="AlphaFoldDB" id="A0A418MAF2"/>
<feature type="transmembrane region" description="Helical" evidence="1">
    <location>
        <begin position="188"/>
        <end position="206"/>
    </location>
</feature>
<feature type="transmembrane region" description="Helical" evidence="1">
    <location>
        <begin position="12"/>
        <end position="30"/>
    </location>
</feature>
<reference evidence="2 3" key="1">
    <citation type="submission" date="2018-08" db="EMBL/GenBank/DDBJ databases">
        <title>Fibrisoma montanum sp. nov., isolated from Danxia mountain soil.</title>
        <authorList>
            <person name="Huang Y."/>
        </authorList>
    </citation>
    <scope>NUCLEOTIDE SEQUENCE [LARGE SCALE GENOMIC DNA]</scope>
    <source>
        <strain evidence="2 3">HYT19</strain>
    </source>
</reference>
<feature type="transmembrane region" description="Helical" evidence="1">
    <location>
        <begin position="163"/>
        <end position="182"/>
    </location>
</feature>
<gene>
    <name evidence="2" type="ORF">DYU11_09980</name>
</gene>
<dbReference type="Proteomes" id="UP000283523">
    <property type="component" value="Unassembled WGS sequence"/>
</dbReference>
<organism evidence="2 3">
    <name type="scientific">Fibrisoma montanum</name>
    <dbReference type="NCBI Taxonomy" id="2305895"/>
    <lineage>
        <taxon>Bacteria</taxon>
        <taxon>Pseudomonadati</taxon>
        <taxon>Bacteroidota</taxon>
        <taxon>Cytophagia</taxon>
        <taxon>Cytophagales</taxon>
        <taxon>Spirosomataceae</taxon>
        <taxon>Fibrisoma</taxon>
    </lineage>
</organism>
<evidence type="ECO:0000256" key="1">
    <source>
        <dbReference type="SAM" id="Phobius"/>
    </source>
</evidence>
<feature type="transmembrane region" description="Helical" evidence="1">
    <location>
        <begin position="94"/>
        <end position="113"/>
    </location>
</feature>
<evidence type="ECO:0008006" key="4">
    <source>
        <dbReference type="Google" id="ProtNLM"/>
    </source>
</evidence>
<feature type="transmembrane region" description="Helical" evidence="1">
    <location>
        <begin position="125"/>
        <end position="142"/>
    </location>
</feature>
<keyword evidence="3" id="KW-1185">Reference proteome</keyword>
<keyword evidence="1" id="KW-0812">Transmembrane</keyword>
<sequence>MHWLHTLNISVHVLAGMVALVVGLRSLLAPKRRGAHTRYGRIFLRLLTVVVSTGFVGLIFFRSSSFLIMLTLLAGYVGYAGYRTVKLRERRTSTADALIAGLVLLAGIGYLRWAKQAGGDWNPSVVYSTLGALALVTTYDGLKHVWLHERLRTWWLYEHIYKMLSAFSALLSAFTGTVLPAAKPYSQIGPSAVCLCLIAYSIWRQVRRSKQVPVRSLAET</sequence>
<evidence type="ECO:0000313" key="2">
    <source>
        <dbReference type="EMBL" id="RIV23326.1"/>
    </source>
</evidence>
<feature type="transmembrane region" description="Helical" evidence="1">
    <location>
        <begin position="42"/>
        <end position="60"/>
    </location>
</feature>
<comment type="caution">
    <text evidence="2">The sequence shown here is derived from an EMBL/GenBank/DDBJ whole genome shotgun (WGS) entry which is preliminary data.</text>
</comment>
<dbReference type="RefSeq" id="WP_119667544.1">
    <property type="nucleotide sequence ID" value="NZ_QXED01000003.1"/>
</dbReference>